<dbReference type="OrthoDB" id="2194678at2"/>
<reference evidence="2" key="1">
    <citation type="journal article" date="2013" name="Genome Announc.">
        <title>Complete Chromosome Sequence of Carnobacterium maltaromaticum LMA 28.</title>
        <authorList>
            <person name="Cailliez-Grimal C."/>
            <person name="Chaillou S."/>
            <person name="Anba-Mondoloni J."/>
            <person name="Loux V."/>
            <person name="Afzal M.I."/>
            <person name="Rahman A."/>
            <person name="Kergourlay G."/>
            <person name="Champomier-Verges M.C."/>
            <person name="Zagorec M."/>
            <person name="Dalgaard P."/>
            <person name="Leisner J.J."/>
            <person name="Prevost H."/>
            <person name="Revol-Junelles A.M."/>
            <person name="Borges F."/>
        </authorList>
    </citation>
    <scope>NUCLEOTIDE SEQUENCE</scope>
    <source>
        <strain evidence="2">LMA28</strain>
    </source>
</reference>
<dbReference type="EMBL" id="HE999757">
    <property type="protein sequence ID" value="CCO11315.2"/>
    <property type="molecule type" value="Genomic_DNA"/>
</dbReference>
<evidence type="ECO:0000313" key="1">
    <source>
        <dbReference type="EMBL" id="CCO11315.2"/>
    </source>
</evidence>
<dbReference type="Proteomes" id="UP000000212">
    <property type="component" value="Chromosome"/>
</dbReference>
<dbReference type="RefSeq" id="WP_015076545.1">
    <property type="nucleotide sequence ID" value="NC_019425.2"/>
</dbReference>
<keyword evidence="2" id="KW-1185">Reference proteome</keyword>
<dbReference type="STRING" id="1234679.BN424_1874"/>
<gene>
    <name evidence="1" type="ORF">BN424_1874</name>
</gene>
<organism evidence="1 2">
    <name type="scientific">Carnobacterium maltaromaticum LMA28</name>
    <dbReference type="NCBI Taxonomy" id="1234679"/>
    <lineage>
        <taxon>Bacteria</taxon>
        <taxon>Bacillati</taxon>
        <taxon>Bacillota</taxon>
        <taxon>Bacilli</taxon>
        <taxon>Lactobacillales</taxon>
        <taxon>Carnobacteriaceae</taxon>
        <taxon>Carnobacterium</taxon>
    </lineage>
</organism>
<accession>K8E4E5</accession>
<dbReference type="HOGENOM" id="CLU_198115_0_0_9"/>
<proteinExistence type="predicted"/>
<dbReference type="AlphaFoldDB" id="K8E4E5"/>
<dbReference type="KEGG" id="cml:BN424_1874"/>
<sequence length="77" mass="9005">MNKKEETPEIVTIFWDNVEWHMKNKGLSMHAVFGSNQGFYATKPNCTLKKVQEIAGLLNIDDYAILFEKEEDLEWLN</sequence>
<evidence type="ECO:0000313" key="2">
    <source>
        <dbReference type="Proteomes" id="UP000000212"/>
    </source>
</evidence>
<protein>
    <submittedName>
        <fullName evidence="1">Uncharacterized protein</fullName>
    </submittedName>
</protein>
<name>K8E4E5_CARML</name>